<name>A0A3T0E765_9PROT</name>
<dbReference type="EMBL" id="CP018911">
    <property type="protein sequence ID" value="AZU03046.1"/>
    <property type="molecule type" value="Genomic_DNA"/>
</dbReference>
<gene>
    <name evidence="1" type="ORF">X907_0498</name>
</gene>
<accession>A0A3T0E765</accession>
<keyword evidence="2" id="KW-1185">Reference proteome</keyword>
<dbReference type="RefSeq" id="WP_127565470.1">
    <property type="nucleotide sequence ID" value="NZ_BMFB01000002.1"/>
</dbReference>
<proteinExistence type="predicted"/>
<sequence length="75" mass="8295">MIRQVVTPANGDEAALLDRLVAIFTEELAARTSECMFYMTEPGGQASARIIETETQETLDRFLSFVATQIGNHAF</sequence>
<dbReference type="OrthoDB" id="7631579at2"/>
<dbReference type="Proteomes" id="UP000286954">
    <property type="component" value="Chromosome"/>
</dbReference>
<organism evidence="1 2">
    <name type="scientific">Glycocaulis alkaliphilus</name>
    <dbReference type="NCBI Taxonomy" id="1434191"/>
    <lineage>
        <taxon>Bacteria</taxon>
        <taxon>Pseudomonadati</taxon>
        <taxon>Pseudomonadota</taxon>
        <taxon>Alphaproteobacteria</taxon>
        <taxon>Maricaulales</taxon>
        <taxon>Maricaulaceae</taxon>
        <taxon>Glycocaulis</taxon>
    </lineage>
</organism>
<dbReference type="KEGG" id="gak:X907_0498"/>
<reference evidence="1 2" key="1">
    <citation type="submission" date="2016-12" db="EMBL/GenBank/DDBJ databases">
        <title>The genome of dimorphic prosthecate Glycocaulis alkaliphilus 6b-8t, isolated from crude oil dictates its adaptability in petroleum environments.</title>
        <authorList>
            <person name="Wu X.-L."/>
            <person name="Geng S."/>
        </authorList>
    </citation>
    <scope>NUCLEOTIDE SEQUENCE [LARGE SCALE GENOMIC DNA]</scope>
    <source>
        <strain evidence="1 2">6B-8</strain>
    </source>
</reference>
<dbReference type="AlphaFoldDB" id="A0A3T0E765"/>
<evidence type="ECO:0000313" key="2">
    <source>
        <dbReference type="Proteomes" id="UP000286954"/>
    </source>
</evidence>
<protein>
    <submittedName>
        <fullName evidence="1">Uncharacterized protein</fullName>
    </submittedName>
</protein>
<evidence type="ECO:0000313" key="1">
    <source>
        <dbReference type="EMBL" id="AZU03046.1"/>
    </source>
</evidence>